<evidence type="ECO:0008006" key="3">
    <source>
        <dbReference type="Google" id="ProtNLM"/>
    </source>
</evidence>
<name>A0A0J9CTD4_SPHYA</name>
<dbReference type="PROSITE" id="PS51257">
    <property type="entry name" value="PROKAR_LIPOPROTEIN"/>
    <property type="match status" value="1"/>
</dbReference>
<dbReference type="Proteomes" id="UP000037029">
    <property type="component" value="Chromosome"/>
</dbReference>
<gene>
    <name evidence="1" type="ORF">BV87_18875</name>
</gene>
<accession>A0A0J9CTD4</accession>
<evidence type="ECO:0000313" key="2">
    <source>
        <dbReference type="Proteomes" id="UP000037029"/>
    </source>
</evidence>
<sequence>MEGKKMDKDRFGYLAIWSSVLTLLAGCGGSVTNQSEQVSGRASVSNTVSNVAGAKKESAPYARPEEAANAGVADVPRSEMRYCRFEVEGKVHVNEKCEVYPMGDGGYTLNAWSSGKPKNSHFAVVIVDGEGKGDASWNADPDDDKAMDSLGTVTFEEGCWVNKRTRICAR</sequence>
<dbReference type="AlphaFoldDB" id="A0A0J9CTD4"/>
<reference evidence="1 2" key="1">
    <citation type="submission" date="2017-04" db="EMBL/GenBank/DDBJ databases">
        <title>Characterization, genome and methylation analysis of a phthalic acid esters degrading strain Sphingobium yanoikuyae SHJ.</title>
        <authorList>
            <person name="Feng L."/>
        </authorList>
    </citation>
    <scope>NUCLEOTIDE SEQUENCE [LARGE SCALE GENOMIC DNA]</scope>
    <source>
        <strain evidence="1 2">SHJ</strain>
    </source>
</reference>
<protein>
    <recommendedName>
        <fullName evidence="3">Lipoprotein</fullName>
    </recommendedName>
</protein>
<dbReference type="RefSeq" id="WP_048939616.1">
    <property type="nucleotide sequence ID" value="NZ_CP020925.1"/>
</dbReference>
<dbReference type="EMBL" id="CP020925">
    <property type="protein sequence ID" value="ATP20249.1"/>
    <property type="molecule type" value="Genomic_DNA"/>
</dbReference>
<proteinExistence type="predicted"/>
<organism evidence="1 2">
    <name type="scientific">Sphingobium yanoikuyae</name>
    <name type="common">Sphingomonas yanoikuyae</name>
    <dbReference type="NCBI Taxonomy" id="13690"/>
    <lineage>
        <taxon>Bacteria</taxon>
        <taxon>Pseudomonadati</taxon>
        <taxon>Pseudomonadota</taxon>
        <taxon>Alphaproteobacteria</taxon>
        <taxon>Sphingomonadales</taxon>
        <taxon>Sphingomonadaceae</taxon>
        <taxon>Sphingobium</taxon>
    </lineage>
</organism>
<evidence type="ECO:0000313" key="1">
    <source>
        <dbReference type="EMBL" id="ATP20249.1"/>
    </source>
</evidence>